<dbReference type="InterPro" id="IPR037219">
    <property type="entry name" value="Peptidase_M41-like"/>
</dbReference>
<dbReference type="GO" id="GO:0005524">
    <property type="term" value="F:ATP binding"/>
    <property type="evidence" value="ECO:0007669"/>
    <property type="project" value="InterPro"/>
</dbReference>
<dbReference type="Gene3D" id="1.20.58.760">
    <property type="entry name" value="Peptidase M41"/>
    <property type="match status" value="1"/>
</dbReference>
<accession>A0A518H9Q7</accession>
<dbReference type="AlphaFoldDB" id="A0A518H9Q7"/>
<organism evidence="1 2">
    <name type="scientific">Tautonia plasticadhaerens</name>
    <dbReference type="NCBI Taxonomy" id="2527974"/>
    <lineage>
        <taxon>Bacteria</taxon>
        <taxon>Pseudomonadati</taxon>
        <taxon>Planctomycetota</taxon>
        <taxon>Planctomycetia</taxon>
        <taxon>Isosphaerales</taxon>
        <taxon>Isosphaeraceae</taxon>
        <taxon>Tautonia</taxon>
    </lineage>
</organism>
<protein>
    <recommendedName>
        <fullName evidence="3">ATP-dependent zinc metalloprotease FtsH</fullName>
    </recommendedName>
</protein>
<dbReference type="RefSeq" id="WP_145275542.1">
    <property type="nucleotide sequence ID" value="NZ_CP036426.1"/>
</dbReference>
<dbReference type="SUPFAM" id="SSF140990">
    <property type="entry name" value="FtsH protease domain-like"/>
    <property type="match status" value="1"/>
</dbReference>
<dbReference type="GO" id="GO:0006508">
    <property type="term" value="P:proteolysis"/>
    <property type="evidence" value="ECO:0007669"/>
    <property type="project" value="InterPro"/>
</dbReference>
<sequence>MSLYEIAVHEAAHAVLAWATGRPILGLAMVSDEEYARLRRRPRSLNSWGQAYYPGPPAWASKDRHSRPLADREAMVGMAGDLAVRLYRGTPLRKEPTETDLDPMVHAAALAAEAGEDVEAHMKELASKTVLVLNTYWDRLLGLADELLDKRKLTGPEIKALLQSPRPSS</sequence>
<gene>
    <name evidence="1" type="ORF">ElP_55210</name>
</gene>
<evidence type="ECO:0000313" key="2">
    <source>
        <dbReference type="Proteomes" id="UP000317835"/>
    </source>
</evidence>
<name>A0A518H9Q7_9BACT</name>
<reference evidence="1 2" key="1">
    <citation type="submission" date="2019-02" db="EMBL/GenBank/DDBJ databases">
        <title>Deep-cultivation of Planctomycetes and their phenomic and genomic characterization uncovers novel biology.</title>
        <authorList>
            <person name="Wiegand S."/>
            <person name="Jogler M."/>
            <person name="Boedeker C."/>
            <person name="Pinto D."/>
            <person name="Vollmers J."/>
            <person name="Rivas-Marin E."/>
            <person name="Kohn T."/>
            <person name="Peeters S.H."/>
            <person name="Heuer A."/>
            <person name="Rast P."/>
            <person name="Oberbeckmann S."/>
            <person name="Bunk B."/>
            <person name="Jeske O."/>
            <person name="Meyerdierks A."/>
            <person name="Storesund J.E."/>
            <person name="Kallscheuer N."/>
            <person name="Luecker S."/>
            <person name="Lage O.M."/>
            <person name="Pohl T."/>
            <person name="Merkel B.J."/>
            <person name="Hornburger P."/>
            <person name="Mueller R.-W."/>
            <person name="Bruemmer F."/>
            <person name="Labrenz M."/>
            <person name="Spormann A.M."/>
            <person name="Op den Camp H."/>
            <person name="Overmann J."/>
            <person name="Amann R."/>
            <person name="Jetten M.S.M."/>
            <person name="Mascher T."/>
            <person name="Medema M.H."/>
            <person name="Devos D.P."/>
            <person name="Kaster A.-K."/>
            <person name="Ovreas L."/>
            <person name="Rohde M."/>
            <person name="Galperin M.Y."/>
            <person name="Jogler C."/>
        </authorList>
    </citation>
    <scope>NUCLEOTIDE SEQUENCE [LARGE SCALE GENOMIC DNA]</scope>
    <source>
        <strain evidence="1 2">ElP</strain>
    </source>
</reference>
<evidence type="ECO:0008006" key="3">
    <source>
        <dbReference type="Google" id="ProtNLM"/>
    </source>
</evidence>
<dbReference type="EMBL" id="CP036426">
    <property type="protein sequence ID" value="QDV37581.1"/>
    <property type="molecule type" value="Genomic_DNA"/>
</dbReference>
<proteinExistence type="predicted"/>
<dbReference type="KEGG" id="tpla:ElP_55210"/>
<dbReference type="GO" id="GO:0004176">
    <property type="term" value="F:ATP-dependent peptidase activity"/>
    <property type="evidence" value="ECO:0007669"/>
    <property type="project" value="InterPro"/>
</dbReference>
<keyword evidence="2" id="KW-1185">Reference proteome</keyword>
<evidence type="ECO:0000313" key="1">
    <source>
        <dbReference type="EMBL" id="QDV37581.1"/>
    </source>
</evidence>
<dbReference type="GO" id="GO:0004222">
    <property type="term" value="F:metalloendopeptidase activity"/>
    <property type="evidence" value="ECO:0007669"/>
    <property type="project" value="InterPro"/>
</dbReference>
<dbReference type="Proteomes" id="UP000317835">
    <property type="component" value="Chromosome"/>
</dbReference>